<dbReference type="InterPro" id="IPR013926">
    <property type="entry name" value="CGI121/TPRKB"/>
</dbReference>
<evidence type="ECO:0000313" key="9">
    <source>
        <dbReference type="EMBL" id="KAJ5389951.1"/>
    </source>
</evidence>
<name>A0A9W9VV62_9EURO</name>
<dbReference type="GO" id="GO:0005634">
    <property type="term" value="C:nucleus"/>
    <property type="evidence" value="ECO:0007669"/>
    <property type="project" value="UniProtKB-SubCell"/>
</dbReference>
<comment type="subcellular location">
    <subcellularLocation>
        <location evidence="1">Nucleus</location>
    </subcellularLocation>
</comment>
<evidence type="ECO:0000256" key="8">
    <source>
        <dbReference type="RuleBase" id="RU004398"/>
    </source>
</evidence>
<accession>A0A9W9VV62</accession>
<sequence>MALKLETVNIPHLPGSLPVHVALYRNVQNSAFLRQQLLAGNAEFEYALIDASLVLSRAHALAAIFRAMNDYMNNRLRSHNVHSEIVFSFNPTNNIAESFRKLGIADSTKDLLIVKVSVTPEITHDSVAAHLESSVEGTSVPFDDLTLSEISDISKIKKLYKLGALPSPAAKPDASQPDDAKRRLELSMLGAIALRGS</sequence>
<gene>
    <name evidence="9" type="ORF">N7496_001019</name>
</gene>
<dbReference type="OrthoDB" id="329139at2759"/>
<keyword evidence="6 8" id="KW-0539">Nucleus</keyword>
<comment type="similarity">
    <text evidence="2 8">Belongs to the CGI121/TPRKB family.</text>
</comment>
<dbReference type="EMBL" id="JAPZBS010000001">
    <property type="protein sequence ID" value="KAJ5389951.1"/>
    <property type="molecule type" value="Genomic_DNA"/>
</dbReference>
<evidence type="ECO:0000256" key="7">
    <source>
        <dbReference type="ARBA" id="ARBA00025043"/>
    </source>
</evidence>
<dbReference type="Proteomes" id="UP001147782">
    <property type="component" value="Unassembled WGS sequence"/>
</dbReference>
<evidence type="ECO:0000256" key="4">
    <source>
        <dbReference type="ARBA" id="ARBA00016009"/>
    </source>
</evidence>
<comment type="function">
    <text evidence="7">Component of the EKC/KEOPS complex that is required for the formation of a threonylcarbamoyl group on adenosine at position 37 (t(6)A37) in tRNAs that read codons beginning with adenine. The complex is probably involved in the transfer of the threonylcarbamoyl moiety of threonylcarbamoyl-AMP (TC-AMP) to the N6 group of A37. CGI121 acts as an allosteric effector that regulates the t(6)A activity of the complex. The EKC/KEOPS complex also promotes both telomere uncapping and telomere elongation. The complex is required for efficient recruitment of transcriptional coactivators. CGI121 is not required for tRNA modification.</text>
</comment>
<evidence type="ECO:0000256" key="1">
    <source>
        <dbReference type="ARBA" id="ARBA00004123"/>
    </source>
</evidence>
<dbReference type="Pfam" id="PF08617">
    <property type="entry name" value="CGI-121"/>
    <property type="match status" value="1"/>
</dbReference>
<dbReference type="InterPro" id="IPR036504">
    <property type="entry name" value="CGI121/TPRKB_sf"/>
</dbReference>
<protein>
    <recommendedName>
        <fullName evidence="4">EKC/KEOPS complex subunit CGI121</fullName>
    </recommendedName>
    <alternativeName>
        <fullName evidence="3">EKC/KEOPS complex subunit cgi121</fullName>
    </alternativeName>
</protein>
<dbReference type="PANTHER" id="PTHR15840:SF10">
    <property type="entry name" value="EKC_KEOPS COMPLEX SUBUNIT TPRKB"/>
    <property type="match status" value="1"/>
</dbReference>
<evidence type="ECO:0000256" key="3">
    <source>
        <dbReference type="ARBA" id="ARBA00015316"/>
    </source>
</evidence>
<evidence type="ECO:0000313" key="10">
    <source>
        <dbReference type="Proteomes" id="UP001147782"/>
    </source>
</evidence>
<comment type="caution">
    <text evidence="9">The sequence shown here is derived from an EMBL/GenBank/DDBJ whole genome shotgun (WGS) entry which is preliminary data.</text>
</comment>
<dbReference type="GO" id="GO:0005829">
    <property type="term" value="C:cytosol"/>
    <property type="evidence" value="ECO:0007669"/>
    <property type="project" value="TreeGrafter"/>
</dbReference>
<reference evidence="9" key="2">
    <citation type="journal article" date="2023" name="IMA Fungus">
        <title>Comparative genomic study of the Penicillium genus elucidates a diverse pangenome and 15 lateral gene transfer events.</title>
        <authorList>
            <person name="Petersen C."/>
            <person name="Sorensen T."/>
            <person name="Nielsen M.R."/>
            <person name="Sondergaard T.E."/>
            <person name="Sorensen J.L."/>
            <person name="Fitzpatrick D.A."/>
            <person name="Frisvad J.C."/>
            <person name="Nielsen K.L."/>
        </authorList>
    </citation>
    <scope>NUCLEOTIDE SEQUENCE</scope>
    <source>
        <strain evidence="9">IBT 29864</strain>
    </source>
</reference>
<keyword evidence="5" id="KW-0819">tRNA processing</keyword>
<dbReference type="PANTHER" id="PTHR15840">
    <property type="entry name" value="CGI-121 FAMILY MEMBER"/>
    <property type="match status" value="1"/>
</dbReference>
<evidence type="ECO:0000256" key="2">
    <source>
        <dbReference type="ARBA" id="ARBA00005546"/>
    </source>
</evidence>
<organism evidence="9 10">
    <name type="scientific">Penicillium cataractarum</name>
    <dbReference type="NCBI Taxonomy" id="2100454"/>
    <lineage>
        <taxon>Eukaryota</taxon>
        <taxon>Fungi</taxon>
        <taxon>Dikarya</taxon>
        <taxon>Ascomycota</taxon>
        <taxon>Pezizomycotina</taxon>
        <taxon>Eurotiomycetes</taxon>
        <taxon>Eurotiomycetidae</taxon>
        <taxon>Eurotiales</taxon>
        <taxon>Aspergillaceae</taxon>
        <taxon>Penicillium</taxon>
    </lineage>
</organism>
<dbReference type="RefSeq" id="XP_056560679.1">
    <property type="nucleotide sequence ID" value="XM_056693950.1"/>
</dbReference>
<dbReference type="Gene3D" id="3.30.2380.10">
    <property type="entry name" value="CGI121/TPRKB"/>
    <property type="match status" value="1"/>
</dbReference>
<proteinExistence type="inferred from homology"/>
<dbReference type="GO" id="GO:0002949">
    <property type="term" value="P:tRNA threonylcarbamoyladenosine modification"/>
    <property type="evidence" value="ECO:0007669"/>
    <property type="project" value="TreeGrafter"/>
</dbReference>
<dbReference type="GeneID" id="81433127"/>
<evidence type="ECO:0000256" key="6">
    <source>
        <dbReference type="ARBA" id="ARBA00023242"/>
    </source>
</evidence>
<reference evidence="9" key="1">
    <citation type="submission" date="2022-11" db="EMBL/GenBank/DDBJ databases">
        <authorList>
            <person name="Petersen C."/>
        </authorList>
    </citation>
    <scope>NUCLEOTIDE SEQUENCE</scope>
    <source>
        <strain evidence="9">IBT 29864</strain>
    </source>
</reference>
<dbReference type="AlphaFoldDB" id="A0A9W9VV62"/>
<evidence type="ECO:0000256" key="5">
    <source>
        <dbReference type="ARBA" id="ARBA00022694"/>
    </source>
</evidence>
<keyword evidence="10" id="KW-1185">Reference proteome</keyword>
<dbReference type="GO" id="GO:0000408">
    <property type="term" value="C:EKC/KEOPS complex"/>
    <property type="evidence" value="ECO:0007669"/>
    <property type="project" value="TreeGrafter"/>
</dbReference>
<dbReference type="SUPFAM" id="SSF143870">
    <property type="entry name" value="PF0523-like"/>
    <property type="match status" value="1"/>
</dbReference>